<sequence>MTNKKLIAKAEKSEFAPIAPCPPIKPWSPPYLEVQHNPSMELAGKVRANFESGPNFGPS</sequence>
<evidence type="ECO:0000313" key="2">
    <source>
        <dbReference type="Proteomes" id="UP000469081"/>
    </source>
</evidence>
<dbReference type="EMBL" id="VJEZ01000002">
    <property type="protein sequence ID" value="MWZ39363.1"/>
    <property type="molecule type" value="Genomic_DNA"/>
</dbReference>
<reference evidence="1 2" key="1">
    <citation type="submission" date="2019-06" db="EMBL/GenBank/DDBJ databases">
        <title>Phylogeography and genetic diversity of Francisella tularensis subsp. holarctica in France (1947-2018).</title>
        <authorList>
            <person name="Kevin M."/>
            <person name="Madani N."/>
            <person name="Maurin M."/>
        </authorList>
    </citation>
    <scope>NUCLEOTIDE SEQUENCE [LARGE SCALE GENOMIC DNA]</scope>
    <source>
        <strain evidence="1 2">ATCC 15482</strain>
    </source>
</reference>
<dbReference type="AlphaFoldDB" id="A0A1L6V8U1"/>
<organism evidence="1 2">
    <name type="scientific">Francisella tularensis</name>
    <dbReference type="NCBI Taxonomy" id="263"/>
    <lineage>
        <taxon>Bacteria</taxon>
        <taxon>Pseudomonadati</taxon>
        <taxon>Pseudomonadota</taxon>
        <taxon>Gammaproteobacteria</taxon>
        <taxon>Thiotrichales</taxon>
        <taxon>Francisellaceae</taxon>
        <taxon>Francisella</taxon>
    </lineage>
</organism>
<accession>A0A1L6V8U1</accession>
<proteinExistence type="predicted"/>
<protein>
    <submittedName>
        <fullName evidence="1">Uncharacterized protein</fullName>
    </submittedName>
</protein>
<dbReference type="Proteomes" id="UP000469081">
    <property type="component" value="Unassembled WGS sequence"/>
</dbReference>
<evidence type="ECO:0000313" key="1">
    <source>
        <dbReference type="EMBL" id="MWZ39363.1"/>
    </source>
</evidence>
<gene>
    <name evidence="1" type="ORF">FNC33_02185</name>
</gene>
<name>A0A1L6V8U1_FRATU</name>
<comment type="caution">
    <text evidence="1">The sequence shown here is derived from an EMBL/GenBank/DDBJ whole genome shotgun (WGS) entry which is preliminary data.</text>
</comment>